<protein>
    <submittedName>
        <fullName evidence="1">Uncharacterized protein</fullName>
    </submittedName>
</protein>
<organism evidence="1 2">
    <name type="scientific">Deinococcus cellulosilyticus (strain DSM 18568 / NBRC 106333 / KACC 11606 / 5516J-15)</name>
    <dbReference type="NCBI Taxonomy" id="1223518"/>
    <lineage>
        <taxon>Bacteria</taxon>
        <taxon>Thermotogati</taxon>
        <taxon>Deinococcota</taxon>
        <taxon>Deinococci</taxon>
        <taxon>Deinococcales</taxon>
        <taxon>Deinococcaceae</taxon>
        <taxon>Deinococcus</taxon>
    </lineage>
</organism>
<name>A0A511N045_DEIC1</name>
<keyword evidence="2" id="KW-1185">Reference proteome</keyword>
<dbReference type="RefSeq" id="WP_186815900.1">
    <property type="nucleotide sequence ID" value="NZ_BJXB01000005.1"/>
</dbReference>
<accession>A0A511N045</accession>
<gene>
    <name evidence="1" type="ORF">DC3_15260</name>
</gene>
<sequence>MRKKKNTAHVVHNIITGNMECKHCGASQPLKLPAEISVVVKKLKAFTTLHEDCEAQS</sequence>
<comment type="caution">
    <text evidence="1">The sequence shown here is derived from an EMBL/GenBank/DDBJ whole genome shotgun (WGS) entry which is preliminary data.</text>
</comment>
<dbReference type="Proteomes" id="UP000321306">
    <property type="component" value="Unassembled WGS sequence"/>
</dbReference>
<evidence type="ECO:0000313" key="1">
    <source>
        <dbReference type="EMBL" id="GEM45891.1"/>
    </source>
</evidence>
<proteinExistence type="predicted"/>
<evidence type="ECO:0000313" key="2">
    <source>
        <dbReference type="Proteomes" id="UP000321306"/>
    </source>
</evidence>
<reference evidence="1 2" key="1">
    <citation type="submission" date="2019-07" db="EMBL/GenBank/DDBJ databases">
        <title>Whole genome shotgun sequence of Deinococcus cellulosilyticus NBRC 106333.</title>
        <authorList>
            <person name="Hosoyama A."/>
            <person name="Uohara A."/>
            <person name="Ohji S."/>
            <person name="Ichikawa N."/>
        </authorList>
    </citation>
    <scope>NUCLEOTIDE SEQUENCE [LARGE SCALE GENOMIC DNA]</scope>
    <source>
        <strain evidence="1 2">NBRC 106333</strain>
    </source>
</reference>
<dbReference type="EMBL" id="BJXB01000005">
    <property type="protein sequence ID" value="GEM45891.1"/>
    <property type="molecule type" value="Genomic_DNA"/>
</dbReference>
<dbReference type="AlphaFoldDB" id="A0A511N045"/>